<protein>
    <submittedName>
        <fullName evidence="1">YolD-like family protein</fullName>
    </submittedName>
</protein>
<evidence type="ECO:0000313" key="1">
    <source>
        <dbReference type="EMBL" id="MDW8514847.1"/>
    </source>
</evidence>
<comment type="caution">
    <text evidence="1">The sequence shown here is derived from an EMBL/GenBank/DDBJ whole genome shotgun (WGS) entry which is preliminary data.</text>
</comment>
<reference evidence="2" key="1">
    <citation type="submission" date="2023-07" db="EMBL/GenBank/DDBJ databases">
        <title>Draft genomic sequences of Priestia flexa CCM isolated from the soil of an abandoned mine contaminated by free cyanide in the high Andean zone of Tacna, Peru.</title>
        <authorList>
            <person name="Caceda Quiroz C.J."/>
            <person name="Maraza Chooque G.J."/>
            <person name="Fora Quispe G.L."/>
            <person name="Carpio Mamani M."/>
        </authorList>
    </citation>
    <scope>NUCLEOTIDE SEQUENCE [LARGE SCALE GENOMIC DNA]</scope>
    <source>
        <strain evidence="2">CCM</strain>
    </source>
</reference>
<dbReference type="InterPro" id="IPR014962">
    <property type="entry name" value="YolD"/>
</dbReference>
<keyword evidence="2" id="KW-1185">Reference proteome</keyword>
<gene>
    <name evidence="1" type="ORF">RIB56_01755</name>
</gene>
<dbReference type="PANTHER" id="PTHR40051">
    <property type="entry name" value="IG HYPOTHETICAL 15966"/>
    <property type="match status" value="1"/>
</dbReference>
<evidence type="ECO:0000313" key="2">
    <source>
        <dbReference type="Proteomes" id="UP001284771"/>
    </source>
</evidence>
<dbReference type="EMBL" id="JAWUZT010000003">
    <property type="protein sequence ID" value="MDW8514847.1"/>
    <property type="molecule type" value="Genomic_DNA"/>
</dbReference>
<name>A0ABU4J1L8_9BACI</name>
<accession>A0ABU4J1L8</accession>
<dbReference type="Pfam" id="PF08863">
    <property type="entry name" value="YolD"/>
    <property type="match status" value="1"/>
</dbReference>
<dbReference type="Proteomes" id="UP001284771">
    <property type="component" value="Unassembled WGS sequence"/>
</dbReference>
<proteinExistence type="predicted"/>
<dbReference type="PANTHER" id="PTHR40051:SF1">
    <property type="entry name" value="YOLD-LIKE FAMILY PROTEIN"/>
    <property type="match status" value="1"/>
</dbReference>
<dbReference type="RefSeq" id="WP_078990389.1">
    <property type="nucleotide sequence ID" value="NZ_CP016790.1"/>
</dbReference>
<organism evidence="1 2">
    <name type="scientific">Priestia flexa</name>
    <dbReference type="NCBI Taxonomy" id="86664"/>
    <lineage>
        <taxon>Bacteria</taxon>
        <taxon>Bacillati</taxon>
        <taxon>Bacillota</taxon>
        <taxon>Bacilli</taxon>
        <taxon>Bacillales</taxon>
        <taxon>Bacillaceae</taxon>
        <taxon>Priestia</taxon>
    </lineage>
</organism>
<sequence length="110" mass="12953">MQNRGMKKWRPFATMPEQYIGIQNIINKQLEVSQPVLAEDQIEHMNFTLIEALHANRKVYLTYYKQGHYITETGFIQFVDSLRALFVFIDDALGAKRKMKLSELIDVRFV</sequence>